<evidence type="ECO:0000313" key="3">
    <source>
        <dbReference type="EMBL" id="QDT17378.1"/>
    </source>
</evidence>
<organism evidence="3 4">
    <name type="scientific">Alienimonas californiensis</name>
    <dbReference type="NCBI Taxonomy" id="2527989"/>
    <lineage>
        <taxon>Bacteria</taxon>
        <taxon>Pseudomonadati</taxon>
        <taxon>Planctomycetota</taxon>
        <taxon>Planctomycetia</taxon>
        <taxon>Planctomycetales</taxon>
        <taxon>Planctomycetaceae</taxon>
        <taxon>Alienimonas</taxon>
    </lineage>
</organism>
<dbReference type="EMBL" id="CP036265">
    <property type="protein sequence ID" value="QDT17378.1"/>
    <property type="molecule type" value="Genomic_DNA"/>
</dbReference>
<feature type="domain" description="Pyrrolo-quinoline quinone repeat" evidence="2">
    <location>
        <begin position="209"/>
        <end position="420"/>
    </location>
</feature>
<dbReference type="KEGG" id="acaf:CA12_34990"/>
<evidence type="ECO:0000313" key="4">
    <source>
        <dbReference type="Proteomes" id="UP000318741"/>
    </source>
</evidence>
<dbReference type="SUPFAM" id="SSF50998">
    <property type="entry name" value="Quinoprotein alcohol dehydrogenase-like"/>
    <property type="match status" value="1"/>
</dbReference>
<dbReference type="AlphaFoldDB" id="A0A517PDC3"/>
<sequence length="473" mass="49553" precursor="true">MIDTARPPSVDPHMSSALLLAAAVAFAAPADDLDLTPGAWPMFRGPNGVGVGADPLPADLIRPENLRWQVDVPGRGWGSPVVADGPEGPTVYVPTATPDGTQMDVLAYDLATGEERWVRKLFTVAEPDFTHPTNTYASCTPVATRDVVFVHFGKYGTAALDTKNGHTLWERRDFECDHFRGPASSPLLVQFDGLSPRLIVPFDGVGEDDQYVVALDAATGETLWRTGRDPEVQDVVPDLRKAYGTPVLAEVGDRTLVVTTGAIATDFLDPATGERVWRVKHGGMNSGSAPQVLQSPLGVASDAVLVTTGDAPTSLALLATDSDLTQTKGAAASDPALAWSSNAGAPKRATPLLLSLGQAVTVDDGGVASMVALGSDVDGDGGEVLSRVRLGDSYWSSPVRAGGTIFTFGKEGAATTLETGVFRGGADAPPELKVAHKSTLDEGVWATPALVGGGLVLRTEHTLRFYHPDGTNE</sequence>
<dbReference type="PANTHER" id="PTHR34512:SF30">
    <property type="entry name" value="OUTER MEMBRANE PROTEIN ASSEMBLY FACTOR BAMB"/>
    <property type="match status" value="1"/>
</dbReference>
<dbReference type="SMART" id="SM00564">
    <property type="entry name" value="PQQ"/>
    <property type="match status" value="4"/>
</dbReference>
<dbReference type="InterPro" id="IPR011047">
    <property type="entry name" value="Quinoprotein_ADH-like_sf"/>
</dbReference>
<feature type="domain" description="Pyrrolo-quinoline quinone repeat" evidence="2">
    <location>
        <begin position="66"/>
        <end position="186"/>
    </location>
</feature>
<dbReference type="InterPro" id="IPR018391">
    <property type="entry name" value="PQQ_b-propeller_rpt"/>
</dbReference>
<dbReference type="Pfam" id="PF13360">
    <property type="entry name" value="PQQ_2"/>
    <property type="match status" value="2"/>
</dbReference>
<accession>A0A517PDC3</accession>
<dbReference type="InterPro" id="IPR015943">
    <property type="entry name" value="WD40/YVTN_repeat-like_dom_sf"/>
</dbReference>
<reference evidence="3 4" key="1">
    <citation type="submission" date="2019-02" db="EMBL/GenBank/DDBJ databases">
        <title>Deep-cultivation of Planctomycetes and their phenomic and genomic characterization uncovers novel biology.</title>
        <authorList>
            <person name="Wiegand S."/>
            <person name="Jogler M."/>
            <person name="Boedeker C."/>
            <person name="Pinto D."/>
            <person name="Vollmers J."/>
            <person name="Rivas-Marin E."/>
            <person name="Kohn T."/>
            <person name="Peeters S.H."/>
            <person name="Heuer A."/>
            <person name="Rast P."/>
            <person name="Oberbeckmann S."/>
            <person name="Bunk B."/>
            <person name="Jeske O."/>
            <person name="Meyerdierks A."/>
            <person name="Storesund J.E."/>
            <person name="Kallscheuer N."/>
            <person name="Luecker S."/>
            <person name="Lage O.M."/>
            <person name="Pohl T."/>
            <person name="Merkel B.J."/>
            <person name="Hornburger P."/>
            <person name="Mueller R.-W."/>
            <person name="Bruemmer F."/>
            <person name="Labrenz M."/>
            <person name="Spormann A.M."/>
            <person name="Op den Camp H."/>
            <person name="Overmann J."/>
            <person name="Amann R."/>
            <person name="Jetten M.S.M."/>
            <person name="Mascher T."/>
            <person name="Medema M.H."/>
            <person name="Devos D.P."/>
            <person name="Kaster A.-K."/>
            <person name="Ovreas L."/>
            <person name="Rohde M."/>
            <person name="Galperin M.Y."/>
            <person name="Jogler C."/>
        </authorList>
    </citation>
    <scope>NUCLEOTIDE SEQUENCE [LARGE SCALE GENOMIC DNA]</scope>
    <source>
        <strain evidence="3 4">CA12</strain>
    </source>
</reference>
<feature type="chain" id="PRO_5021859168" evidence="1">
    <location>
        <begin position="28"/>
        <end position="473"/>
    </location>
</feature>
<dbReference type="InterPro" id="IPR002372">
    <property type="entry name" value="PQQ_rpt_dom"/>
</dbReference>
<name>A0A517PDC3_9PLAN</name>
<protein>
    <submittedName>
        <fullName evidence="3">Outer membrane biogenesis protein BamB</fullName>
    </submittedName>
</protein>
<dbReference type="OrthoDB" id="244732at2"/>
<gene>
    <name evidence="3" type="ORF">CA12_34990</name>
</gene>
<evidence type="ECO:0000256" key="1">
    <source>
        <dbReference type="SAM" id="SignalP"/>
    </source>
</evidence>
<evidence type="ECO:0000259" key="2">
    <source>
        <dbReference type="Pfam" id="PF13360"/>
    </source>
</evidence>
<dbReference type="Gene3D" id="2.40.10.480">
    <property type="match status" value="1"/>
</dbReference>
<dbReference type="Proteomes" id="UP000318741">
    <property type="component" value="Chromosome"/>
</dbReference>
<dbReference type="Gene3D" id="2.130.10.10">
    <property type="entry name" value="YVTN repeat-like/Quinoprotein amine dehydrogenase"/>
    <property type="match status" value="1"/>
</dbReference>
<feature type="signal peptide" evidence="1">
    <location>
        <begin position="1"/>
        <end position="27"/>
    </location>
</feature>
<keyword evidence="4" id="KW-1185">Reference proteome</keyword>
<dbReference type="PANTHER" id="PTHR34512">
    <property type="entry name" value="CELL SURFACE PROTEIN"/>
    <property type="match status" value="1"/>
</dbReference>
<proteinExistence type="predicted"/>
<keyword evidence="1" id="KW-0732">Signal</keyword>